<evidence type="ECO:0000313" key="3">
    <source>
        <dbReference type="Proteomes" id="UP001148018"/>
    </source>
</evidence>
<protein>
    <submittedName>
        <fullName evidence="2">Uncharacterized protein</fullName>
    </submittedName>
</protein>
<evidence type="ECO:0000256" key="1">
    <source>
        <dbReference type="SAM" id="MobiDB-lite"/>
    </source>
</evidence>
<keyword evidence="3" id="KW-1185">Reference proteome</keyword>
<feature type="region of interest" description="Disordered" evidence="1">
    <location>
        <begin position="1"/>
        <end position="60"/>
    </location>
</feature>
<gene>
    <name evidence="2" type="ORF">NHX12_030316</name>
</gene>
<dbReference type="Proteomes" id="UP001148018">
    <property type="component" value="Unassembled WGS sequence"/>
</dbReference>
<accession>A0A9Q0E9K9</accession>
<dbReference type="AlphaFoldDB" id="A0A9Q0E9K9"/>
<name>A0A9Q0E9K9_9TELE</name>
<organism evidence="2 3">
    <name type="scientific">Muraenolepis orangiensis</name>
    <name type="common">Patagonian moray cod</name>
    <dbReference type="NCBI Taxonomy" id="630683"/>
    <lineage>
        <taxon>Eukaryota</taxon>
        <taxon>Metazoa</taxon>
        <taxon>Chordata</taxon>
        <taxon>Craniata</taxon>
        <taxon>Vertebrata</taxon>
        <taxon>Euteleostomi</taxon>
        <taxon>Actinopterygii</taxon>
        <taxon>Neopterygii</taxon>
        <taxon>Teleostei</taxon>
        <taxon>Neoteleostei</taxon>
        <taxon>Acanthomorphata</taxon>
        <taxon>Zeiogadaria</taxon>
        <taxon>Gadariae</taxon>
        <taxon>Gadiformes</taxon>
        <taxon>Muraenolepidoidei</taxon>
        <taxon>Muraenolepididae</taxon>
        <taxon>Muraenolepis</taxon>
    </lineage>
</organism>
<comment type="caution">
    <text evidence="2">The sequence shown here is derived from an EMBL/GenBank/DDBJ whole genome shotgun (WGS) entry which is preliminary data.</text>
</comment>
<dbReference type="EMBL" id="JANIIK010000046">
    <property type="protein sequence ID" value="KAJ3602564.1"/>
    <property type="molecule type" value="Genomic_DNA"/>
</dbReference>
<feature type="compositionally biased region" description="Basic and acidic residues" evidence="1">
    <location>
        <begin position="14"/>
        <end position="32"/>
    </location>
</feature>
<proteinExistence type="predicted"/>
<sequence>MADRKSAQPRRKEKKEVAEVTKDKKEEARQEEGGPPGEGDQPVGNGETGADAVNGDEHVEPMELPPFEIITGFINVWVGIQGSVSGGVVVGLPQEPLYIFSWAGQYPGFSFTWQCSGEPERVFGELF</sequence>
<evidence type="ECO:0000313" key="2">
    <source>
        <dbReference type="EMBL" id="KAJ3602564.1"/>
    </source>
</evidence>
<reference evidence="2" key="1">
    <citation type="submission" date="2022-07" db="EMBL/GenBank/DDBJ databases">
        <title>Chromosome-level genome of Muraenolepis orangiensis.</title>
        <authorList>
            <person name="Kim J."/>
        </authorList>
    </citation>
    <scope>NUCLEOTIDE SEQUENCE</scope>
    <source>
        <strain evidence="2">KU_S4_2022</strain>
        <tissue evidence="2">Muscle</tissue>
    </source>
</reference>